<reference evidence="11" key="1">
    <citation type="submission" date="2021-02" db="EMBL/GenBank/DDBJ databases">
        <authorList>
            <person name="Dougan E. K."/>
            <person name="Rhodes N."/>
            <person name="Thang M."/>
            <person name="Chan C."/>
        </authorList>
    </citation>
    <scope>NUCLEOTIDE SEQUENCE</scope>
</reference>
<evidence type="ECO:0000313" key="11">
    <source>
        <dbReference type="EMBL" id="CAE7862200.1"/>
    </source>
</evidence>
<keyword evidence="12" id="KW-1185">Reference proteome</keyword>
<feature type="domain" description="DEAD-box RNA helicase Q" evidence="10">
    <location>
        <begin position="124"/>
        <end position="152"/>
    </location>
</feature>
<dbReference type="InterPro" id="IPR001650">
    <property type="entry name" value="Helicase_C-like"/>
</dbReference>
<dbReference type="Proteomes" id="UP000601435">
    <property type="component" value="Unassembled WGS sequence"/>
</dbReference>
<keyword evidence="4" id="KW-0347">Helicase</keyword>
<dbReference type="PROSITE" id="PS51194">
    <property type="entry name" value="HELICASE_CTER"/>
    <property type="match status" value="1"/>
</dbReference>
<dbReference type="GO" id="GO:0005524">
    <property type="term" value="F:ATP binding"/>
    <property type="evidence" value="ECO:0007669"/>
    <property type="project" value="UniProtKB-KW"/>
</dbReference>
<evidence type="ECO:0000313" key="12">
    <source>
        <dbReference type="Proteomes" id="UP000601435"/>
    </source>
</evidence>
<evidence type="ECO:0000256" key="5">
    <source>
        <dbReference type="ARBA" id="ARBA00022840"/>
    </source>
</evidence>
<dbReference type="PROSITE" id="PS51195">
    <property type="entry name" value="Q_MOTIF"/>
    <property type="match status" value="1"/>
</dbReference>
<evidence type="ECO:0000256" key="7">
    <source>
        <dbReference type="SAM" id="MobiDB-lite"/>
    </source>
</evidence>
<dbReference type="InterPro" id="IPR027417">
    <property type="entry name" value="P-loop_NTPase"/>
</dbReference>
<dbReference type="EMBL" id="CAJNJA010057441">
    <property type="protein sequence ID" value="CAE7862200.1"/>
    <property type="molecule type" value="Genomic_DNA"/>
</dbReference>
<dbReference type="Pfam" id="PF00270">
    <property type="entry name" value="DEAD"/>
    <property type="match status" value="1"/>
</dbReference>
<accession>A0A813AAL0</accession>
<name>A0A813AAL0_9DINO</name>
<evidence type="ECO:0000256" key="6">
    <source>
        <dbReference type="PROSITE-ProRule" id="PRU00552"/>
    </source>
</evidence>
<dbReference type="OrthoDB" id="10265785at2759"/>
<dbReference type="PANTHER" id="PTHR47958">
    <property type="entry name" value="ATP-DEPENDENT RNA HELICASE DBP3"/>
    <property type="match status" value="1"/>
</dbReference>
<evidence type="ECO:0000259" key="8">
    <source>
        <dbReference type="PROSITE" id="PS51192"/>
    </source>
</evidence>
<proteinExistence type="predicted"/>
<feature type="domain" description="Helicase C-terminal" evidence="9">
    <location>
        <begin position="341"/>
        <end position="516"/>
    </location>
</feature>
<sequence>MADVNLGREAMPQPPGFEKTDAAWSSYKPTSSAHGGWDDNDRGNNRSWESQNGHGSDKWKNDKWSGGGGGRAKWGNSNWSKDTDTSSSWYSGGYGGLVGEDNATVEVQDEEVEFPRTEMLLAQEDFESLGVCKEVMEGINFLGYVKPSVIQAHTLPRILGEPGQGGKSLQAQAQNGSGKTACFSIAVLQALDISVLQPQAMVLCPTRELARQNHDFINLIGYGMKPKTHLVCPGMERVPTGSTIDCHILIGTPGKMMDMCKKRFVYVKELKVLVLDEADVMLDQENFMGTHVMDVRKHLPQDIQILFFSATYPDYVQIFARNLLASKTVIKVSKEALTVATIQQTYKVCDDESDKFQQLMNIYGALSMGQSIVFFNSRSKAFQIAEQLKQEGRVVSLICGSKSSGQEDGLTVEERDRVMGEFRSGVTQVLVATDVLCRGIDVPQVTLVVNYEMPLTRNWTVAMDTYLHRIGRTGRFGLKGVAVSLVTTDEIKHVQEVMEHYQCKVQEIDYDWEEFQEKLSVLRVQEEPDGE</sequence>
<evidence type="ECO:0000256" key="2">
    <source>
        <dbReference type="ARBA" id="ARBA00022741"/>
    </source>
</evidence>
<dbReference type="GO" id="GO:0003676">
    <property type="term" value="F:nucleic acid binding"/>
    <property type="evidence" value="ECO:0007669"/>
    <property type="project" value="InterPro"/>
</dbReference>
<dbReference type="InterPro" id="IPR014001">
    <property type="entry name" value="Helicase_ATP-bd"/>
</dbReference>
<dbReference type="SMART" id="SM00490">
    <property type="entry name" value="HELICc"/>
    <property type="match status" value="1"/>
</dbReference>
<dbReference type="GO" id="GO:0003724">
    <property type="term" value="F:RNA helicase activity"/>
    <property type="evidence" value="ECO:0007669"/>
    <property type="project" value="UniProtKB-EC"/>
</dbReference>
<evidence type="ECO:0000256" key="3">
    <source>
        <dbReference type="ARBA" id="ARBA00022801"/>
    </source>
</evidence>
<evidence type="ECO:0000259" key="10">
    <source>
        <dbReference type="PROSITE" id="PS51195"/>
    </source>
</evidence>
<dbReference type="InterPro" id="IPR014014">
    <property type="entry name" value="RNA_helicase_DEAD_Q_motif"/>
</dbReference>
<feature type="short sequence motif" description="Q motif" evidence="6">
    <location>
        <begin position="124"/>
        <end position="152"/>
    </location>
</feature>
<dbReference type="EC" id="3.6.4.13" evidence="1"/>
<feature type="domain" description="Helicase ATP-binding" evidence="8">
    <location>
        <begin position="160"/>
        <end position="330"/>
    </location>
</feature>
<dbReference type="SUPFAM" id="SSF52540">
    <property type="entry name" value="P-loop containing nucleoside triphosphate hydrolases"/>
    <property type="match status" value="1"/>
</dbReference>
<dbReference type="Pfam" id="PF00271">
    <property type="entry name" value="Helicase_C"/>
    <property type="match status" value="1"/>
</dbReference>
<evidence type="ECO:0000256" key="1">
    <source>
        <dbReference type="ARBA" id="ARBA00012552"/>
    </source>
</evidence>
<evidence type="ECO:0000256" key="4">
    <source>
        <dbReference type="ARBA" id="ARBA00022806"/>
    </source>
</evidence>
<keyword evidence="2" id="KW-0547">Nucleotide-binding</keyword>
<protein>
    <recommendedName>
        <fullName evidence="1">RNA helicase</fullName>
        <ecNumber evidence="1">3.6.4.13</ecNumber>
    </recommendedName>
</protein>
<feature type="region of interest" description="Disordered" evidence="7">
    <location>
        <begin position="1"/>
        <end position="81"/>
    </location>
</feature>
<dbReference type="InterPro" id="IPR011545">
    <property type="entry name" value="DEAD/DEAH_box_helicase_dom"/>
</dbReference>
<dbReference type="CDD" id="cd18787">
    <property type="entry name" value="SF2_C_DEAD"/>
    <property type="match status" value="1"/>
</dbReference>
<comment type="caution">
    <text evidence="11">The sequence shown here is derived from an EMBL/GenBank/DDBJ whole genome shotgun (WGS) entry which is preliminary data.</text>
</comment>
<feature type="compositionally biased region" description="Polar residues" evidence="7">
    <location>
        <begin position="45"/>
        <end position="54"/>
    </location>
</feature>
<organism evidence="11 12">
    <name type="scientific">Symbiodinium necroappetens</name>
    <dbReference type="NCBI Taxonomy" id="1628268"/>
    <lineage>
        <taxon>Eukaryota</taxon>
        <taxon>Sar</taxon>
        <taxon>Alveolata</taxon>
        <taxon>Dinophyceae</taxon>
        <taxon>Suessiales</taxon>
        <taxon>Symbiodiniaceae</taxon>
        <taxon>Symbiodinium</taxon>
    </lineage>
</organism>
<dbReference type="Gene3D" id="3.40.50.300">
    <property type="entry name" value="P-loop containing nucleotide triphosphate hydrolases"/>
    <property type="match status" value="2"/>
</dbReference>
<dbReference type="GO" id="GO:0016787">
    <property type="term" value="F:hydrolase activity"/>
    <property type="evidence" value="ECO:0007669"/>
    <property type="project" value="UniProtKB-KW"/>
</dbReference>
<evidence type="ECO:0000259" key="9">
    <source>
        <dbReference type="PROSITE" id="PS51194"/>
    </source>
</evidence>
<keyword evidence="5" id="KW-0067">ATP-binding</keyword>
<gene>
    <name evidence="11" type="primary">dbp5</name>
    <name evidence="11" type="ORF">SNEC2469_LOCUS27350</name>
</gene>
<dbReference type="AlphaFoldDB" id="A0A813AAL0"/>
<dbReference type="PROSITE" id="PS51192">
    <property type="entry name" value="HELICASE_ATP_BIND_1"/>
    <property type="match status" value="1"/>
</dbReference>
<dbReference type="SMART" id="SM00487">
    <property type="entry name" value="DEXDc"/>
    <property type="match status" value="1"/>
</dbReference>
<keyword evidence="3" id="KW-0378">Hydrolase</keyword>